<organism evidence="2 3">
    <name type="scientific">Aureobasidium mustum</name>
    <dbReference type="NCBI Taxonomy" id="2773714"/>
    <lineage>
        <taxon>Eukaryota</taxon>
        <taxon>Fungi</taxon>
        <taxon>Dikarya</taxon>
        <taxon>Ascomycota</taxon>
        <taxon>Pezizomycotina</taxon>
        <taxon>Dothideomycetes</taxon>
        <taxon>Dothideomycetidae</taxon>
        <taxon>Dothideales</taxon>
        <taxon>Saccotheciaceae</taxon>
        <taxon>Aureobasidium</taxon>
    </lineage>
</organism>
<evidence type="ECO:0000313" key="3">
    <source>
        <dbReference type="Proteomes" id="UP000714618"/>
    </source>
</evidence>
<evidence type="ECO:0000313" key="2">
    <source>
        <dbReference type="EMBL" id="CAD0100997.1"/>
    </source>
</evidence>
<dbReference type="InterPro" id="IPR001810">
    <property type="entry name" value="F-box_dom"/>
</dbReference>
<accession>A0A9N8KCK6</accession>
<reference evidence="2" key="1">
    <citation type="submission" date="2020-06" db="EMBL/GenBank/DDBJ databases">
        <authorList>
            <person name="Onetto C."/>
        </authorList>
    </citation>
    <scope>NUCLEOTIDE SEQUENCE</scope>
</reference>
<dbReference type="PROSITE" id="PS50181">
    <property type="entry name" value="FBOX"/>
    <property type="match status" value="1"/>
</dbReference>
<dbReference type="OrthoDB" id="2519278at2759"/>
<dbReference type="SMART" id="SM00256">
    <property type="entry name" value="FBOX"/>
    <property type="match status" value="1"/>
</dbReference>
<dbReference type="InterPro" id="IPR036047">
    <property type="entry name" value="F-box-like_dom_sf"/>
</dbReference>
<dbReference type="InterPro" id="IPR046522">
    <property type="entry name" value="DUF6699"/>
</dbReference>
<sequence>MTNPIELPKEIWLEVISHLDYFDLKKCMRVSKEFKSFTELPVCQETMFRSSKKLIPEGGAINLDNIQMHPAFDLMAFECATKIEHVEFYTGKDYNGIVALTDTCAAEEYATDPPVAFIRLQIHSWPAVQVTNKSGVTVVQVMKSLCRFFSKDDHRESMGDHTGWTGWDETKLDRKGRLLLRAMWFDS</sequence>
<dbReference type="EMBL" id="CAIJEO010000013">
    <property type="protein sequence ID" value="CAD0100997.1"/>
    <property type="molecule type" value="Genomic_DNA"/>
</dbReference>
<dbReference type="Pfam" id="PF00646">
    <property type="entry name" value="F-box"/>
    <property type="match status" value="1"/>
</dbReference>
<comment type="caution">
    <text evidence="2">The sequence shown here is derived from an EMBL/GenBank/DDBJ whole genome shotgun (WGS) entry which is preliminary data.</text>
</comment>
<protein>
    <recommendedName>
        <fullName evidence="1">F-box domain-containing protein</fullName>
    </recommendedName>
</protein>
<dbReference type="AlphaFoldDB" id="A0A9N8KCK6"/>
<feature type="domain" description="F-box" evidence="1">
    <location>
        <begin position="1"/>
        <end position="51"/>
    </location>
</feature>
<dbReference type="Pfam" id="PF20415">
    <property type="entry name" value="DUF6699"/>
    <property type="match status" value="1"/>
</dbReference>
<dbReference type="Proteomes" id="UP000714618">
    <property type="component" value="Unassembled WGS sequence"/>
</dbReference>
<keyword evidence="3" id="KW-1185">Reference proteome</keyword>
<dbReference type="CDD" id="cd09917">
    <property type="entry name" value="F-box_SF"/>
    <property type="match status" value="1"/>
</dbReference>
<proteinExistence type="predicted"/>
<dbReference type="SUPFAM" id="SSF81383">
    <property type="entry name" value="F-box domain"/>
    <property type="match status" value="1"/>
</dbReference>
<evidence type="ECO:0000259" key="1">
    <source>
        <dbReference type="PROSITE" id="PS50181"/>
    </source>
</evidence>
<name>A0A9N8KCK6_9PEZI</name>
<dbReference type="Gene3D" id="1.20.1280.50">
    <property type="match status" value="1"/>
</dbReference>
<gene>
    <name evidence="2" type="ORF">AWRI4233_LOCUS9822</name>
</gene>